<sequence>MATFPFYDRCSLDIESILHVIKGCVFAKVIWQSVIPRRLWNDSLLYLLSNGLFGTLRMKTCGSSPSLLASMEAWTRPLFGTSGPHNWSSTSMTKGWWQLLPHGWIKVNADGSVSSTRPRAAIGGVVGGPNGGWMGPFRWNWLFLFLIFIPFPILCNGWTQHMLRARSQSYQLCKMLLKPLNELKQTDGRLNLTQGVLEGVCSSNISHHPCALFDFLTLYTMYLCLTCTGLVIHAVETAIRKASSIKVSFSRITR</sequence>
<dbReference type="OrthoDB" id="1107337at2759"/>
<organism evidence="2 3">
    <name type="scientific">Gossypium barbadense</name>
    <name type="common">Sea Island cotton</name>
    <name type="synonym">Hibiscus barbadensis</name>
    <dbReference type="NCBI Taxonomy" id="3634"/>
    <lineage>
        <taxon>Eukaryota</taxon>
        <taxon>Viridiplantae</taxon>
        <taxon>Streptophyta</taxon>
        <taxon>Embryophyta</taxon>
        <taxon>Tracheophyta</taxon>
        <taxon>Spermatophyta</taxon>
        <taxon>Magnoliopsida</taxon>
        <taxon>eudicotyledons</taxon>
        <taxon>Gunneridae</taxon>
        <taxon>Pentapetalae</taxon>
        <taxon>rosids</taxon>
        <taxon>malvids</taxon>
        <taxon>Malvales</taxon>
        <taxon>Malvaceae</taxon>
        <taxon>Malvoideae</taxon>
        <taxon>Gossypium</taxon>
    </lineage>
</organism>
<accession>A0A2P5YKI7</accession>
<dbReference type="AlphaFoldDB" id="A0A2P5YKI7"/>
<evidence type="ECO:0008006" key="4">
    <source>
        <dbReference type="Google" id="ProtNLM"/>
    </source>
</evidence>
<keyword evidence="1" id="KW-1133">Transmembrane helix</keyword>
<keyword evidence="1" id="KW-0472">Membrane</keyword>
<evidence type="ECO:0000313" key="3">
    <source>
        <dbReference type="Proteomes" id="UP000239757"/>
    </source>
</evidence>
<proteinExistence type="predicted"/>
<protein>
    <recommendedName>
        <fullName evidence="4">Reverse transcriptase zinc-binding domain-containing protein</fullName>
    </recommendedName>
</protein>
<evidence type="ECO:0000313" key="2">
    <source>
        <dbReference type="EMBL" id="PPS16116.1"/>
    </source>
</evidence>
<reference evidence="2 3" key="1">
    <citation type="submission" date="2015-01" db="EMBL/GenBank/DDBJ databases">
        <title>Genome of allotetraploid Gossypium barbadense reveals genomic plasticity and fiber elongation in cotton evolution.</title>
        <authorList>
            <person name="Chen X."/>
            <person name="Liu X."/>
            <person name="Zhao B."/>
            <person name="Zheng H."/>
            <person name="Hu Y."/>
            <person name="Lu G."/>
            <person name="Yang C."/>
            <person name="Chen J."/>
            <person name="Shan C."/>
            <person name="Zhang L."/>
            <person name="Zhou Y."/>
            <person name="Wang L."/>
            <person name="Guo W."/>
            <person name="Bai Y."/>
            <person name="Ruan J."/>
            <person name="Shangguan X."/>
            <person name="Mao Y."/>
            <person name="Jiang J."/>
            <person name="Zhu Y."/>
            <person name="Lei J."/>
            <person name="Kang H."/>
            <person name="Chen S."/>
            <person name="He X."/>
            <person name="Wang R."/>
            <person name="Wang Y."/>
            <person name="Chen J."/>
            <person name="Wang L."/>
            <person name="Yu S."/>
            <person name="Wang B."/>
            <person name="Wei J."/>
            <person name="Song S."/>
            <person name="Lu X."/>
            <person name="Gao Z."/>
            <person name="Gu W."/>
            <person name="Deng X."/>
            <person name="Ma D."/>
            <person name="Wang S."/>
            <person name="Liang W."/>
            <person name="Fang L."/>
            <person name="Cai C."/>
            <person name="Zhu X."/>
            <person name="Zhou B."/>
            <person name="Zhang Y."/>
            <person name="Chen Z."/>
            <person name="Xu S."/>
            <person name="Zhu R."/>
            <person name="Wang S."/>
            <person name="Zhang T."/>
            <person name="Zhao G."/>
        </authorList>
    </citation>
    <scope>NUCLEOTIDE SEQUENCE [LARGE SCALE GENOMIC DNA]</scope>
    <source>
        <strain evidence="3">cv. Xinhai21</strain>
        <tissue evidence="2">Leaf</tissue>
    </source>
</reference>
<gene>
    <name evidence="2" type="ORF">GOBAR_AA04458</name>
</gene>
<feature type="transmembrane region" description="Helical" evidence="1">
    <location>
        <begin position="139"/>
        <end position="159"/>
    </location>
</feature>
<evidence type="ECO:0000256" key="1">
    <source>
        <dbReference type="SAM" id="Phobius"/>
    </source>
</evidence>
<dbReference type="Proteomes" id="UP000239757">
    <property type="component" value="Unassembled WGS sequence"/>
</dbReference>
<dbReference type="EMBL" id="KZ663065">
    <property type="protein sequence ID" value="PPS16116.1"/>
    <property type="molecule type" value="Genomic_DNA"/>
</dbReference>
<keyword evidence="1" id="KW-0812">Transmembrane</keyword>
<name>A0A2P5YKI7_GOSBA</name>